<keyword evidence="4" id="KW-0479">Metal-binding</keyword>
<dbReference type="GO" id="GO:0051539">
    <property type="term" value="F:4 iron, 4 sulfur cluster binding"/>
    <property type="evidence" value="ECO:0007669"/>
    <property type="project" value="UniProtKB-KW"/>
</dbReference>
<keyword evidence="2" id="KW-0004">4Fe-4S</keyword>
<evidence type="ECO:0000256" key="2">
    <source>
        <dbReference type="ARBA" id="ARBA00022485"/>
    </source>
</evidence>
<evidence type="ECO:0000259" key="9">
    <source>
        <dbReference type="PROSITE" id="PS51085"/>
    </source>
</evidence>
<dbReference type="GeneID" id="90996425"/>
<comment type="function">
    <text evidence="1">Ferredoxins are iron-sulfur proteins that transfer electrons in a wide variety of metabolic reactions.</text>
</comment>
<evidence type="ECO:0000259" key="11">
    <source>
        <dbReference type="PROSITE" id="PS51839"/>
    </source>
</evidence>
<evidence type="ECO:0000256" key="7">
    <source>
        <dbReference type="ARBA" id="ARBA00023004"/>
    </source>
</evidence>
<keyword evidence="5" id="KW-0677">Repeat</keyword>
<dbReference type="FunFam" id="3.30.70.20:FF:000035">
    <property type="entry name" value="Iron hydrogenase 1"/>
    <property type="match status" value="1"/>
</dbReference>
<evidence type="ECO:0000259" key="10">
    <source>
        <dbReference type="PROSITE" id="PS51379"/>
    </source>
</evidence>
<evidence type="ECO:0000256" key="4">
    <source>
        <dbReference type="ARBA" id="ARBA00022723"/>
    </source>
</evidence>
<keyword evidence="7" id="KW-0408">Iron</keyword>
<dbReference type="PROSITE" id="PS51839">
    <property type="entry name" value="4FE4S_HC3"/>
    <property type="match status" value="1"/>
</dbReference>
<reference evidence="13" key="1">
    <citation type="submission" date="2016-11" db="EMBL/GenBank/DDBJ databases">
        <authorList>
            <person name="Varghese N."/>
            <person name="Submissions S."/>
        </authorList>
    </citation>
    <scope>NUCLEOTIDE SEQUENCE [LARGE SCALE GENOMIC DNA]</scope>
    <source>
        <strain evidence="13">DSM 18095</strain>
    </source>
</reference>
<evidence type="ECO:0000313" key="13">
    <source>
        <dbReference type="Proteomes" id="UP000184114"/>
    </source>
</evidence>
<dbReference type="GO" id="GO:0051537">
    <property type="term" value="F:2 iron, 2 sulfur cluster binding"/>
    <property type="evidence" value="ECO:0007669"/>
    <property type="project" value="UniProtKB-KW"/>
</dbReference>
<dbReference type="SMART" id="SM00929">
    <property type="entry name" value="NADH-G_4Fe-4S_3"/>
    <property type="match status" value="1"/>
</dbReference>
<dbReference type="Pfam" id="PF12838">
    <property type="entry name" value="Fer4_7"/>
    <property type="match status" value="1"/>
</dbReference>
<keyword evidence="13" id="KW-1185">Reference proteome</keyword>
<dbReference type="InterPro" id="IPR019574">
    <property type="entry name" value="NADH_UbQ_OxRdtase_Gsu_4Fe4S-bd"/>
</dbReference>
<accession>A0A1M4TKV9</accession>
<dbReference type="SUPFAM" id="SSF53706">
    <property type="entry name" value="Formate dehydrogenase/DMSO reductase, domains 1-3"/>
    <property type="match status" value="1"/>
</dbReference>
<evidence type="ECO:0000256" key="3">
    <source>
        <dbReference type="ARBA" id="ARBA00022714"/>
    </source>
</evidence>
<proteinExistence type="predicted"/>
<dbReference type="Pfam" id="PF13510">
    <property type="entry name" value="Fer2_4"/>
    <property type="match status" value="1"/>
</dbReference>
<dbReference type="GO" id="GO:0016491">
    <property type="term" value="F:oxidoreductase activity"/>
    <property type="evidence" value="ECO:0007669"/>
    <property type="project" value="UniProtKB-KW"/>
</dbReference>
<dbReference type="PROSITE" id="PS51085">
    <property type="entry name" value="2FE2S_FER_2"/>
    <property type="match status" value="1"/>
</dbReference>
<dbReference type="InterPro" id="IPR050157">
    <property type="entry name" value="PSI_iron-sulfur_center"/>
</dbReference>
<dbReference type="Gene3D" id="3.30.200.210">
    <property type="match status" value="1"/>
</dbReference>
<dbReference type="InterPro" id="IPR001041">
    <property type="entry name" value="2Fe-2S_ferredoxin-type"/>
</dbReference>
<organism evidence="12 13">
    <name type="scientific">Tissierella praeacuta DSM 18095</name>
    <dbReference type="NCBI Taxonomy" id="1123404"/>
    <lineage>
        <taxon>Bacteria</taxon>
        <taxon>Bacillati</taxon>
        <taxon>Bacillota</taxon>
        <taxon>Tissierellia</taxon>
        <taxon>Tissierellales</taxon>
        <taxon>Tissierellaceae</taxon>
        <taxon>Tissierella</taxon>
    </lineage>
</organism>
<keyword evidence="6" id="KW-0560">Oxidoreductase</keyword>
<dbReference type="CDD" id="cd00207">
    <property type="entry name" value="fer2"/>
    <property type="match status" value="1"/>
</dbReference>
<keyword evidence="3" id="KW-0001">2Fe-2S</keyword>
<dbReference type="PANTHER" id="PTHR24960">
    <property type="entry name" value="PHOTOSYSTEM I IRON-SULFUR CENTER-RELATED"/>
    <property type="match status" value="1"/>
</dbReference>
<evidence type="ECO:0000313" key="12">
    <source>
        <dbReference type="EMBL" id="SHE45119.1"/>
    </source>
</evidence>
<dbReference type="Pfam" id="PF10588">
    <property type="entry name" value="NADH-G_4Fe-4S_3"/>
    <property type="match status" value="1"/>
</dbReference>
<protein>
    <submittedName>
        <fullName evidence="12">4Fe-4S dicluster domain-containing protein</fullName>
    </submittedName>
</protein>
<dbReference type="SUPFAM" id="SSF54292">
    <property type="entry name" value="2Fe-2S ferredoxin-like"/>
    <property type="match status" value="1"/>
</dbReference>
<dbReference type="SUPFAM" id="SSF54862">
    <property type="entry name" value="4Fe-4S ferredoxins"/>
    <property type="match status" value="1"/>
</dbReference>
<dbReference type="PROSITE" id="PS51379">
    <property type="entry name" value="4FE4S_FER_2"/>
    <property type="match status" value="2"/>
</dbReference>
<sequence>MKKVNLTIDGQSVTVPEGYSVIQAAKELGIEIPALCYDPNLEVVSACRLCLVEIEGSRKLETSCSVKVREGMVVNTETEKVVNARKNILQLLLDSHPNDCLTCQKAGECLLQKYAYRYDVKFRKHDGAVRPKLMDTSSPYILKDNSKCILCGKCVRTCNQIDDRKVLSFAERGYETKIVLDADQTFETSKCISCNRCVTVCPVGALVDKRLMGKVRTWDAEVKTVNCKVCQYGCEFEVLSKNKKKVAVRAKSPANGRPLCLKGRLTTELTQLENPDKPYRKIGNKFVESSWSKTLGLADIMEKIEKIENTKKDND</sequence>
<dbReference type="GO" id="GO:0046872">
    <property type="term" value="F:metal ion binding"/>
    <property type="evidence" value="ECO:0007669"/>
    <property type="project" value="UniProtKB-KW"/>
</dbReference>
<dbReference type="Gene3D" id="3.10.20.740">
    <property type="match status" value="1"/>
</dbReference>
<dbReference type="InterPro" id="IPR017896">
    <property type="entry name" value="4Fe4S_Fe-S-bd"/>
</dbReference>
<dbReference type="PROSITE" id="PS00198">
    <property type="entry name" value="4FE4S_FER_1"/>
    <property type="match status" value="1"/>
</dbReference>
<dbReference type="EMBL" id="FQTY01000002">
    <property type="protein sequence ID" value="SHE45119.1"/>
    <property type="molecule type" value="Genomic_DNA"/>
</dbReference>
<dbReference type="InterPro" id="IPR036010">
    <property type="entry name" value="2Fe-2S_ferredoxin-like_sf"/>
</dbReference>
<dbReference type="PANTHER" id="PTHR24960:SF84">
    <property type="entry name" value="HYDROGENASE SUBUNIT"/>
    <property type="match status" value="1"/>
</dbReference>
<evidence type="ECO:0000256" key="1">
    <source>
        <dbReference type="ARBA" id="ARBA00003532"/>
    </source>
</evidence>
<evidence type="ECO:0000256" key="8">
    <source>
        <dbReference type="ARBA" id="ARBA00023014"/>
    </source>
</evidence>
<evidence type="ECO:0000256" key="6">
    <source>
        <dbReference type="ARBA" id="ARBA00023002"/>
    </source>
</evidence>
<keyword evidence="8" id="KW-0411">Iron-sulfur</keyword>
<dbReference type="FunFam" id="3.10.20.740:FF:000005">
    <property type="entry name" value="NADH:ubiquinone oxidoreductase subunit"/>
    <property type="match status" value="1"/>
</dbReference>
<feature type="domain" description="2Fe-2S ferredoxin-type" evidence="9">
    <location>
        <begin position="2"/>
        <end position="80"/>
    </location>
</feature>
<gene>
    <name evidence="12" type="ORF">SAMN02745784_00728</name>
</gene>
<dbReference type="Gene3D" id="3.30.70.20">
    <property type="match status" value="1"/>
</dbReference>
<evidence type="ECO:0000256" key="5">
    <source>
        <dbReference type="ARBA" id="ARBA00022737"/>
    </source>
</evidence>
<feature type="domain" description="4Fe-4S ferredoxin-type" evidence="10">
    <location>
        <begin position="182"/>
        <end position="211"/>
    </location>
</feature>
<dbReference type="RefSeq" id="WP_072973208.1">
    <property type="nucleotide sequence ID" value="NZ_FQTY01000002.1"/>
</dbReference>
<dbReference type="InterPro" id="IPR017900">
    <property type="entry name" value="4Fe4S_Fe_S_CS"/>
</dbReference>
<feature type="domain" description="4Fe-4S ferredoxin-type" evidence="10">
    <location>
        <begin position="139"/>
        <end position="169"/>
    </location>
</feature>
<dbReference type="STRING" id="1123404.SAMN02745784_00728"/>
<dbReference type="Proteomes" id="UP000184114">
    <property type="component" value="Unassembled WGS sequence"/>
</dbReference>
<feature type="domain" description="4Fe-4S His(Cys)3-ligated-type" evidence="11">
    <location>
        <begin position="80"/>
        <end position="119"/>
    </location>
</feature>
<dbReference type="AlphaFoldDB" id="A0A1M4TKV9"/>
<name>A0A1M4TKV9_9FIRM</name>